<dbReference type="AlphaFoldDB" id="A0A1E5VE95"/>
<keyword evidence="3" id="KW-1185">Reference proteome</keyword>
<name>A0A1E5VE95_9POAL</name>
<organism evidence="2 3">
    <name type="scientific">Dichanthelium oligosanthes</name>
    <dbReference type="NCBI Taxonomy" id="888268"/>
    <lineage>
        <taxon>Eukaryota</taxon>
        <taxon>Viridiplantae</taxon>
        <taxon>Streptophyta</taxon>
        <taxon>Embryophyta</taxon>
        <taxon>Tracheophyta</taxon>
        <taxon>Spermatophyta</taxon>
        <taxon>Magnoliopsida</taxon>
        <taxon>Liliopsida</taxon>
        <taxon>Poales</taxon>
        <taxon>Poaceae</taxon>
        <taxon>PACMAD clade</taxon>
        <taxon>Panicoideae</taxon>
        <taxon>Panicodae</taxon>
        <taxon>Paniceae</taxon>
        <taxon>Dichantheliinae</taxon>
        <taxon>Dichanthelium</taxon>
    </lineage>
</organism>
<dbReference type="EMBL" id="LWDX02042472">
    <property type="protein sequence ID" value="OEL23466.1"/>
    <property type="molecule type" value="Genomic_DNA"/>
</dbReference>
<accession>A0A1E5VE95</accession>
<gene>
    <name evidence="2" type="ORF">BAE44_0015517</name>
</gene>
<feature type="compositionally biased region" description="Low complexity" evidence="1">
    <location>
        <begin position="7"/>
        <end position="30"/>
    </location>
</feature>
<sequence>MSGWTTCGDRAGRAPAPASRARRATTAARSRACRRNSSPTSASRRFLAPEQQRAGAPRGGGLERREAAASAAGGEAGLWSARSGRSSWAVSSPAPYRPQRSSNYFFYCHSRANLRYATTPPICP</sequence>
<comment type="caution">
    <text evidence="2">The sequence shown here is derived from an EMBL/GenBank/DDBJ whole genome shotgun (WGS) entry which is preliminary data.</text>
</comment>
<reference evidence="2 3" key="1">
    <citation type="submission" date="2016-09" db="EMBL/GenBank/DDBJ databases">
        <title>The draft genome of Dichanthelium oligosanthes: A C3 panicoid grass species.</title>
        <authorList>
            <person name="Studer A.J."/>
            <person name="Schnable J.C."/>
            <person name="Brutnell T.P."/>
        </authorList>
    </citation>
    <scope>NUCLEOTIDE SEQUENCE [LARGE SCALE GENOMIC DNA]</scope>
    <source>
        <strain evidence="3">cv. Kellogg 1175</strain>
        <tissue evidence="2">Leaf</tissue>
    </source>
</reference>
<proteinExistence type="predicted"/>
<evidence type="ECO:0000313" key="2">
    <source>
        <dbReference type="EMBL" id="OEL23466.1"/>
    </source>
</evidence>
<feature type="region of interest" description="Disordered" evidence="1">
    <location>
        <begin position="1"/>
        <end position="100"/>
    </location>
</feature>
<evidence type="ECO:0000313" key="3">
    <source>
        <dbReference type="Proteomes" id="UP000095767"/>
    </source>
</evidence>
<protein>
    <submittedName>
        <fullName evidence="2">Uncharacterized protein</fullName>
    </submittedName>
</protein>
<dbReference type="Proteomes" id="UP000095767">
    <property type="component" value="Unassembled WGS sequence"/>
</dbReference>
<evidence type="ECO:0000256" key="1">
    <source>
        <dbReference type="SAM" id="MobiDB-lite"/>
    </source>
</evidence>